<dbReference type="Proteomes" id="UP000887579">
    <property type="component" value="Unplaced"/>
</dbReference>
<name>A0AC34F849_9BILA</name>
<evidence type="ECO:0000313" key="2">
    <source>
        <dbReference type="WBParaSite" id="ES5_v2.g13048.t1"/>
    </source>
</evidence>
<protein>
    <submittedName>
        <fullName evidence="2">BTB domain-containing protein</fullName>
    </submittedName>
</protein>
<organism evidence="1 2">
    <name type="scientific">Panagrolaimus sp. ES5</name>
    <dbReference type="NCBI Taxonomy" id="591445"/>
    <lineage>
        <taxon>Eukaryota</taxon>
        <taxon>Metazoa</taxon>
        <taxon>Ecdysozoa</taxon>
        <taxon>Nematoda</taxon>
        <taxon>Chromadorea</taxon>
        <taxon>Rhabditida</taxon>
        <taxon>Tylenchina</taxon>
        <taxon>Panagrolaimomorpha</taxon>
        <taxon>Panagrolaimoidea</taxon>
        <taxon>Panagrolaimidae</taxon>
        <taxon>Panagrolaimus</taxon>
    </lineage>
</organism>
<sequence>MSSNVVVTEPFVIKKLFKWTINKFNELDETNMKTETDYAGRRYPRTIYVVESPEMTAFDPCDGKEYKTKFTVTFASVRGHFTIATTISPDVYDTSVQYRTYYTFNDGPDEVTLGNSIQWNEYIKKLTVFCDVGGTRSFTIPPFKRLNHKTRQERLKEMWKNDASLKFAINCGKTSFATFKPFLTASSHTFKDMFNGHITGNFLEISDFKAVIIQKMVEFSETDEIKDFKGYEQELFKIAHKYQIPDLMEFVVEKMSENADPSNIASYLQLAKDYKLKDFEEWCMQFALRTKVRV</sequence>
<dbReference type="WBParaSite" id="ES5_v2.g13048.t1">
    <property type="protein sequence ID" value="ES5_v2.g13048.t1"/>
    <property type="gene ID" value="ES5_v2.g13048"/>
</dbReference>
<reference evidence="2" key="1">
    <citation type="submission" date="2022-11" db="UniProtKB">
        <authorList>
            <consortium name="WormBaseParasite"/>
        </authorList>
    </citation>
    <scope>IDENTIFICATION</scope>
</reference>
<accession>A0AC34F849</accession>
<proteinExistence type="predicted"/>
<evidence type="ECO:0000313" key="1">
    <source>
        <dbReference type="Proteomes" id="UP000887579"/>
    </source>
</evidence>